<dbReference type="GO" id="GO:0044550">
    <property type="term" value="P:secondary metabolite biosynthetic process"/>
    <property type="evidence" value="ECO:0007669"/>
    <property type="project" value="TreeGrafter"/>
</dbReference>
<dbReference type="GO" id="GO:0016405">
    <property type="term" value="F:CoA-ligase activity"/>
    <property type="evidence" value="ECO:0007669"/>
    <property type="project" value="InterPro"/>
</dbReference>
<dbReference type="OrthoDB" id="9778383at2"/>
<comment type="similarity">
    <text evidence="1">Belongs to the ATP-dependent AMP-binding enzyme family.</text>
</comment>
<feature type="domain" description="AMP-binding enzyme C-terminal" evidence="4">
    <location>
        <begin position="434"/>
        <end position="511"/>
    </location>
</feature>
<sequence length="527" mass="59992">MDLRGLGLLYNAAVRFIDESVEKGFGDKIAICYRDELIHYNELQEKVNQTGNMLRELGYKLEDRLLMVCHDTPEFIYSFFGAIKIGAVPIPVNTMMKPSDYEYFLNNSRAKGLIIHEDIWEKIEVYKERFCFLKDIIIIPDSESEQSGTHLNFLQLMNRASKKLDAAMTNKDDQAFWLFSSGSTGNPKGVIHLQHDMEYAFSTYAKKILHISEEDRCLSASKLFFAYGLGGGMYFPLGAGASTVLVKERATPEAMFQAIETYKPTIFFGVPTLYGAMIDYVSRTGKQFDLSSLRVCVSAGEALPKAFYRKWKEMYNVDILDGIGSTEALHIFLSNRIGDVKAGSSGKVVPGYEAKIVDEMGRELPPNEMGDLLIRGDSIAHGYWNLHEQNKKKFVGEWLHTGDKYYKDEEGYFWYCGRSDDMLKVGGIWVSPVEVENCLLQHENVLEAAVVSVQNENNLVIPKAYVVLKDRTPSKEMEDELKNFVKQQLAHYKYPRIIEFIDELPKTATGKIQRFKLRELLKSNSAQ</sequence>
<dbReference type="RefSeq" id="WP_063389427.1">
    <property type="nucleotide sequence ID" value="NZ_LWBR01000072.1"/>
</dbReference>
<name>A0A165WH44_9BACI</name>
<dbReference type="InterPro" id="IPR025110">
    <property type="entry name" value="AMP-bd_C"/>
</dbReference>
<keyword evidence="6" id="KW-1185">Reference proteome</keyword>
<dbReference type="InterPro" id="IPR000873">
    <property type="entry name" value="AMP-dep_synth/lig_dom"/>
</dbReference>
<accession>A0A165WH44</accession>
<dbReference type="Gene3D" id="3.40.50.980">
    <property type="match status" value="1"/>
</dbReference>
<evidence type="ECO:0000256" key="1">
    <source>
        <dbReference type="ARBA" id="ARBA00006432"/>
    </source>
</evidence>
<dbReference type="PANTHER" id="PTHR43352">
    <property type="entry name" value="ACETYL-COA SYNTHETASE"/>
    <property type="match status" value="1"/>
</dbReference>
<organism evidence="5 6">
    <name type="scientific">Aeribacillus pallidus</name>
    <dbReference type="NCBI Taxonomy" id="33936"/>
    <lineage>
        <taxon>Bacteria</taxon>
        <taxon>Bacillati</taxon>
        <taxon>Bacillota</taxon>
        <taxon>Bacilli</taxon>
        <taxon>Bacillales</taxon>
        <taxon>Bacillaceae</taxon>
        <taxon>Aeribacillus</taxon>
    </lineage>
</organism>
<dbReference type="Pfam" id="PF00501">
    <property type="entry name" value="AMP-binding"/>
    <property type="match status" value="1"/>
</dbReference>
<comment type="caution">
    <text evidence="5">The sequence shown here is derived from an EMBL/GenBank/DDBJ whole genome shotgun (WGS) entry which is preliminary data.</text>
</comment>
<dbReference type="GO" id="GO:0016878">
    <property type="term" value="F:acid-thiol ligase activity"/>
    <property type="evidence" value="ECO:0007669"/>
    <property type="project" value="TreeGrafter"/>
</dbReference>
<evidence type="ECO:0000313" key="5">
    <source>
        <dbReference type="EMBL" id="KZN94970.1"/>
    </source>
</evidence>
<evidence type="ECO:0000313" key="6">
    <source>
        <dbReference type="Proteomes" id="UP000076476"/>
    </source>
</evidence>
<dbReference type="PANTHER" id="PTHR43352:SF1">
    <property type="entry name" value="ANTHRANILATE--COA LIGASE"/>
    <property type="match status" value="1"/>
</dbReference>
<keyword evidence="2 5" id="KW-0436">Ligase</keyword>
<reference evidence="5 6" key="1">
    <citation type="submission" date="2016-04" db="EMBL/GenBank/DDBJ databases">
        <title>Draft genome sequence of Aeribacillus pallidus 8m3 from petroleum reservoir.</title>
        <authorList>
            <person name="Poltaraus A.B."/>
            <person name="Nazina T.N."/>
            <person name="Tourova T.P."/>
            <person name="Malakho S.M."/>
            <person name="Korshunova A.V."/>
            <person name="Sokolova D.S."/>
        </authorList>
    </citation>
    <scope>NUCLEOTIDE SEQUENCE [LARGE SCALE GENOMIC DNA]</scope>
    <source>
        <strain evidence="5 6">8m3</strain>
    </source>
</reference>
<dbReference type="Gene3D" id="3.30.300.30">
    <property type="match status" value="1"/>
</dbReference>
<dbReference type="Pfam" id="PF13193">
    <property type="entry name" value="AMP-binding_C"/>
    <property type="match status" value="1"/>
</dbReference>
<dbReference type="AlphaFoldDB" id="A0A165WH44"/>
<dbReference type="FunFam" id="3.30.300.30:FF:000008">
    <property type="entry name" value="2,3-dihydroxybenzoate-AMP ligase"/>
    <property type="match status" value="1"/>
</dbReference>
<dbReference type="NCBIfam" id="TIGR02262">
    <property type="entry name" value="benz_CoA_lig"/>
    <property type="match status" value="1"/>
</dbReference>
<dbReference type="InterPro" id="IPR045851">
    <property type="entry name" value="AMP-bd_C_sf"/>
</dbReference>
<dbReference type="SUPFAM" id="SSF56801">
    <property type="entry name" value="Acetyl-CoA synthetase-like"/>
    <property type="match status" value="1"/>
</dbReference>
<evidence type="ECO:0000259" key="3">
    <source>
        <dbReference type="Pfam" id="PF00501"/>
    </source>
</evidence>
<dbReference type="EMBL" id="LWBR01000072">
    <property type="protein sequence ID" value="KZN94970.1"/>
    <property type="molecule type" value="Genomic_DNA"/>
</dbReference>
<dbReference type="Proteomes" id="UP000076476">
    <property type="component" value="Unassembled WGS sequence"/>
</dbReference>
<dbReference type="InterPro" id="IPR011957">
    <property type="entry name" value="Benz_CoA_lig"/>
</dbReference>
<evidence type="ECO:0000256" key="2">
    <source>
        <dbReference type="ARBA" id="ARBA00022598"/>
    </source>
</evidence>
<gene>
    <name evidence="5" type="ORF">AZI98_16945</name>
</gene>
<dbReference type="STRING" id="33936.AZI98_16945"/>
<dbReference type="Gene3D" id="3.40.50.12820">
    <property type="match status" value="1"/>
</dbReference>
<feature type="domain" description="AMP-dependent synthetase/ligase" evidence="3">
    <location>
        <begin position="23"/>
        <end position="384"/>
    </location>
</feature>
<protein>
    <submittedName>
        <fullName evidence="5">4-hydroxybenzoate--CoA ligase</fullName>
    </submittedName>
</protein>
<dbReference type="GO" id="GO:0005524">
    <property type="term" value="F:ATP binding"/>
    <property type="evidence" value="ECO:0007669"/>
    <property type="project" value="InterPro"/>
</dbReference>
<dbReference type="Gene3D" id="2.30.38.10">
    <property type="entry name" value="Luciferase, Domain 3"/>
    <property type="match status" value="1"/>
</dbReference>
<evidence type="ECO:0000259" key="4">
    <source>
        <dbReference type="Pfam" id="PF13193"/>
    </source>
</evidence>
<proteinExistence type="inferred from homology"/>